<organism evidence="2 3">
    <name type="scientific">Colletotrichum phormii</name>
    <dbReference type="NCBI Taxonomy" id="359342"/>
    <lineage>
        <taxon>Eukaryota</taxon>
        <taxon>Fungi</taxon>
        <taxon>Dikarya</taxon>
        <taxon>Ascomycota</taxon>
        <taxon>Pezizomycotina</taxon>
        <taxon>Sordariomycetes</taxon>
        <taxon>Hypocreomycetidae</taxon>
        <taxon>Glomerellales</taxon>
        <taxon>Glomerellaceae</taxon>
        <taxon>Colletotrichum</taxon>
        <taxon>Colletotrichum acutatum species complex</taxon>
    </lineage>
</organism>
<reference evidence="2" key="1">
    <citation type="submission" date="2021-06" db="EMBL/GenBank/DDBJ databases">
        <title>Comparative genomics, transcriptomics and evolutionary studies reveal genomic signatures of adaptation to plant cell wall in hemibiotrophic fungi.</title>
        <authorList>
            <consortium name="DOE Joint Genome Institute"/>
            <person name="Baroncelli R."/>
            <person name="Diaz J.F."/>
            <person name="Benocci T."/>
            <person name="Peng M."/>
            <person name="Battaglia E."/>
            <person name="Haridas S."/>
            <person name="Andreopoulos W."/>
            <person name="Labutti K."/>
            <person name="Pangilinan J."/>
            <person name="Floch G.L."/>
            <person name="Makela M.R."/>
            <person name="Henrissat B."/>
            <person name="Grigoriev I.V."/>
            <person name="Crouch J.A."/>
            <person name="De Vries R.P."/>
            <person name="Sukno S.A."/>
            <person name="Thon M.R."/>
        </authorList>
    </citation>
    <scope>NUCLEOTIDE SEQUENCE</scope>
    <source>
        <strain evidence="2">CBS 102054</strain>
    </source>
</reference>
<comment type="caution">
    <text evidence="2">The sequence shown here is derived from an EMBL/GenBank/DDBJ whole genome shotgun (WGS) entry which is preliminary data.</text>
</comment>
<proteinExistence type="predicted"/>
<keyword evidence="3" id="KW-1185">Reference proteome</keyword>
<dbReference type="AlphaFoldDB" id="A0AAJ0EK84"/>
<dbReference type="RefSeq" id="XP_060450361.1">
    <property type="nucleotide sequence ID" value="XM_060596320.1"/>
</dbReference>
<evidence type="ECO:0000256" key="1">
    <source>
        <dbReference type="SAM" id="MobiDB-lite"/>
    </source>
</evidence>
<dbReference type="EMBL" id="JAHMHQ010000002">
    <property type="protein sequence ID" value="KAK1654317.1"/>
    <property type="molecule type" value="Genomic_DNA"/>
</dbReference>
<accession>A0AAJ0EK84</accession>
<sequence length="74" mass="8100">MARASVVPHRSWPAEDKQIPSATLAPHPHPHPETCFCASRMTLPAGSSSKGFLKDEGFPTDRLYITRGRSVGKK</sequence>
<name>A0AAJ0EK84_9PEZI</name>
<protein>
    <submittedName>
        <fullName evidence="2">Uncharacterized protein</fullName>
    </submittedName>
</protein>
<feature type="region of interest" description="Disordered" evidence="1">
    <location>
        <begin position="1"/>
        <end position="27"/>
    </location>
</feature>
<dbReference type="GeneID" id="85481182"/>
<evidence type="ECO:0000313" key="2">
    <source>
        <dbReference type="EMBL" id="KAK1654317.1"/>
    </source>
</evidence>
<gene>
    <name evidence="2" type="ORF">BDP81DRAFT_81204</name>
</gene>
<evidence type="ECO:0000313" key="3">
    <source>
        <dbReference type="Proteomes" id="UP001243989"/>
    </source>
</evidence>
<dbReference type="Proteomes" id="UP001243989">
    <property type="component" value="Unassembled WGS sequence"/>
</dbReference>